<dbReference type="GeneTree" id="ENSGT01150000286901"/>
<reference evidence="2 4" key="1">
    <citation type="journal article" date="2009" name="PLoS Biol.">
        <title>Lineage-specific biology revealed by a finished genome assembly of the mouse.</title>
        <authorList>
            <consortium name="Mouse Genome Sequencing Consortium"/>
            <person name="Church D.M."/>
            <person name="Goodstadt L."/>
            <person name="Hillier L.W."/>
            <person name="Zody M.C."/>
            <person name="Goldstein S."/>
            <person name="She X."/>
            <person name="Bult C.J."/>
            <person name="Agarwala R."/>
            <person name="Cherry J.L."/>
            <person name="DiCuccio M."/>
            <person name="Hlavina W."/>
            <person name="Kapustin Y."/>
            <person name="Meric P."/>
            <person name="Maglott D."/>
            <person name="Birtle Z."/>
            <person name="Marques A.C."/>
            <person name="Graves T."/>
            <person name="Zhou S."/>
            <person name="Teague B."/>
            <person name="Potamousis K."/>
            <person name="Churas C."/>
            <person name="Place M."/>
            <person name="Herschleb J."/>
            <person name="Runnheim R."/>
            <person name="Forrest D."/>
            <person name="Amos-Landgraf J."/>
            <person name="Schwartz D.C."/>
            <person name="Cheng Z."/>
            <person name="Lindblad-Toh K."/>
            <person name="Eichler E.E."/>
            <person name="Ponting C.P."/>
        </authorList>
    </citation>
    <scope>NUCLEOTIDE SEQUENCE [LARGE SCALE GENOMIC DNA]</scope>
    <source>
        <strain evidence="2 4">C57BL/6J</strain>
    </source>
</reference>
<reference evidence="2" key="3">
    <citation type="submission" date="2025-08" db="UniProtKB">
        <authorList>
            <consortium name="Ensembl"/>
        </authorList>
    </citation>
    <scope>IDENTIFICATION</scope>
    <source>
        <strain evidence="2">C57BL/6J</strain>
    </source>
</reference>
<feature type="compositionally biased region" description="Basic and acidic residues" evidence="1">
    <location>
        <begin position="1"/>
        <end position="10"/>
    </location>
</feature>
<reference evidence="2" key="4">
    <citation type="submission" date="2025-09" db="UniProtKB">
        <authorList>
            <consortium name="Ensembl"/>
        </authorList>
    </citation>
    <scope>IDENTIFICATION</scope>
    <source>
        <strain evidence="2">C57BL/6J</strain>
    </source>
</reference>
<reference evidence="2 4" key="2">
    <citation type="journal article" date="2011" name="PLoS Biol.">
        <title>Modernizing reference genome assemblies.</title>
        <authorList>
            <person name="Church D.M."/>
            <person name="Schneider V.A."/>
            <person name="Graves T."/>
            <person name="Auger K."/>
            <person name="Cunningham F."/>
            <person name="Bouk N."/>
            <person name="Chen H.C."/>
            <person name="Agarwala R."/>
            <person name="McLaren W.M."/>
            <person name="Ritchie G.R."/>
            <person name="Albracht D."/>
            <person name="Kremitzki M."/>
            <person name="Rock S."/>
            <person name="Kotkiewicz H."/>
            <person name="Kremitzki C."/>
            <person name="Wollam A."/>
            <person name="Trani L."/>
            <person name="Fulton L."/>
            <person name="Fulton R."/>
            <person name="Matthews L."/>
            <person name="Whitehead S."/>
            <person name="Chow W."/>
            <person name="Torrance J."/>
            <person name="Dunn M."/>
            <person name="Harden G."/>
            <person name="Threadgold G."/>
            <person name="Wood J."/>
            <person name="Collins J."/>
            <person name="Heath P."/>
            <person name="Griffiths G."/>
            <person name="Pelan S."/>
            <person name="Grafham D."/>
            <person name="Eichler E.E."/>
            <person name="Weinstock G."/>
            <person name="Mardis E.R."/>
            <person name="Wilson R.K."/>
            <person name="Howe K."/>
            <person name="Flicek P."/>
            <person name="Hubbard T."/>
        </authorList>
    </citation>
    <scope>NUCLEOTIDE SEQUENCE [LARGE SCALE GENOMIC DNA]</scope>
    <source>
        <strain evidence="2 4">C57BL/6J</strain>
    </source>
</reference>
<dbReference type="ExpressionAtlas" id="A0A0N4SW25">
    <property type="expression patterns" value="baseline and differential"/>
</dbReference>
<organism evidence="2 4">
    <name type="scientific">Mus musculus</name>
    <name type="common">Mouse</name>
    <dbReference type="NCBI Taxonomy" id="10090"/>
    <lineage>
        <taxon>Eukaryota</taxon>
        <taxon>Metazoa</taxon>
        <taxon>Chordata</taxon>
        <taxon>Craniata</taxon>
        <taxon>Vertebrata</taxon>
        <taxon>Euteleostomi</taxon>
        <taxon>Mammalia</taxon>
        <taxon>Eutheria</taxon>
        <taxon>Euarchontoglires</taxon>
        <taxon>Glires</taxon>
        <taxon>Rodentia</taxon>
        <taxon>Myomorpha</taxon>
        <taxon>Muroidea</taxon>
        <taxon>Muridae</taxon>
        <taxon>Murinae</taxon>
        <taxon>Mus</taxon>
        <taxon>Mus</taxon>
    </lineage>
</organism>
<keyword evidence="4" id="KW-1185">Reference proteome</keyword>
<dbReference type="Antibodypedia" id="23947">
    <property type="antibodies" value="106 antibodies from 20 providers"/>
</dbReference>
<dbReference type="Ensembl" id="ENSMUST00000204998.3">
    <property type="protein sequence ID" value="ENSMUSP00000145342.2"/>
    <property type="gene ID" value="ENSMUSG00000030235.18"/>
</dbReference>
<feature type="region of interest" description="Disordered" evidence="1">
    <location>
        <begin position="1"/>
        <end position="35"/>
    </location>
</feature>
<gene>
    <name evidence="2 3" type="primary">Slco1c1</name>
</gene>
<proteinExistence type="predicted"/>
<dbReference type="VEuPathDB" id="HostDB:ENSMUSG00000030235"/>
<protein>
    <submittedName>
        <fullName evidence="2">Solute carrier organic anion transporter family, member 1c1</fullName>
    </submittedName>
</protein>
<dbReference type="AGR" id="MGI:1889679"/>
<evidence type="ECO:0000313" key="4">
    <source>
        <dbReference type="Proteomes" id="UP000000589"/>
    </source>
</evidence>
<evidence type="ECO:0000313" key="2">
    <source>
        <dbReference type="Ensembl" id="ENSMUSP00000145342.2"/>
    </source>
</evidence>
<dbReference type="Bgee" id="ENSMUSG00000030235">
    <property type="expression patterns" value="Expressed in brain blood vessel and 102 other cell types or tissues"/>
</dbReference>
<dbReference type="MGI" id="MGI:1889679">
    <property type="gene designation" value="Slco1c1"/>
</dbReference>
<name>A0A0N4SW25_MOUSE</name>
<dbReference type="ProteomicsDB" id="357680"/>
<evidence type="ECO:0000256" key="1">
    <source>
        <dbReference type="SAM" id="MobiDB-lite"/>
    </source>
</evidence>
<accession>A0A0N4SW25</accession>
<dbReference type="AlphaFoldDB" id="A0A0N4SW25"/>
<evidence type="ECO:0000313" key="3">
    <source>
        <dbReference type="MGI" id="MGI:1889679"/>
    </source>
</evidence>
<dbReference type="Proteomes" id="UP000000589">
    <property type="component" value="Chromosome 6"/>
</dbReference>
<sequence length="46" mass="4921">MDTSSKENAHLFHKNSAQPAGGPSFTVGYPSTEEARPCCGKLKVQL</sequence>